<comment type="caution">
    <text evidence="4">The sequence shown here is derived from an EMBL/GenBank/DDBJ whole genome shotgun (WGS) entry which is preliminary data.</text>
</comment>
<evidence type="ECO:0000313" key="4">
    <source>
        <dbReference type="EMBL" id="MBF4770468.1"/>
    </source>
</evidence>
<dbReference type="AlphaFoldDB" id="A0A930VT19"/>
<dbReference type="RefSeq" id="WP_194698613.1">
    <property type="nucleotide sequence ID" value="NZ_JADKPO010000053.1"/>
</dbReference>
<dbReference type="Pfam" id="PF08044">
    <property type="entry name" value="DUF1707"/>
    <property type="match status" value="1"/>
</dbReference>
<organism evidence="4 5">
    <name type="scientific">Nocardioides agariphilus</name>
    <dbReference type="NCBI Taxonomy" id="433664"/>
    <lineage>
        <taxon>Bacteria</taxon>
        <taxon>Bacillati</taxon>
        <taxon>Actinomycetota</taxon>
        <taxon>Actinomycetes</taxon>
        <taxon>Propionibacteriales</taxon>
        <taxon>Nocardioidaceae</taxon>
        <taxon>Nocardioides</taxon>
    </lineage>
</organism>
<feature type="transmembrane region" description="Helical" evidence="2">
    <location>
        <begin position="144"/>
        <end position="168"/>
    </location>
</feature>
<name>A0A930VT19_9ACTN</name>
<dbReference type="PANTHER" id="PTHR40763:SF4">
    <property type="entry name" value="DUF1707 DOMAIN-CONTAINING PROTEIN"/>
    <property type="match status" value="1"/>
</dbReference>
<evidence type="ECO:0000256" key="1">
    <source>
        <dbReference type="SAM" id="MobiDB-lite"/>
    </source>
</evidence>
<evidence type="ECO:0000259" key="3">
    <source>
        <dbReference type="Pfam" id="PF08044"/>
    </source>
</evidence>
<dbReference type="EMBL" id="JADKPO010000053">
    <property type="protein sequence ID" value="MBF4770468.1"/>
    <property type="molecule type" value="Genomic_DNA"/>
</dbReference>
<keyword evidence="2" id="KW-0812">Transmembrane</keyword>
<evidence type="ECO:0000313" key="5">
    <source>
        <dbReference type="Proteomes" id="UP000660668"/>
    </source>
</evidence>
<reference evidence="4" key="1">
    <citation type="submission" date="2020-11" db="EMBL/GenBank/DDBJ databases">
        <title>Nocardioides cynanchi sp. nov., isolated from soil of rhizosphere of Cynanchum wilfordii.</title>
        <authorList>
            <person name="Lee J.-S."/>
            <person name="Suh M.K."/>
            <person name="Kim J.-S."/>
        </authorList>
    </citation>
    <scope>NUCLEOTIDE SEQUENCE</scope>
    <source>
        <strain evidence="4">KCTC 19276</strain>
    </source>
</reference>
<feature type="compositionally biased region" description="Low complexity" evidence="1">
    <location>
        <begin position="70"/>
        <end position="99"/>
    </location>
</feature>
<dbReference type="Proteomes" id="UP000660668">
    <property type="component" value="Unassembled WGS sequence"/>
</dbReference>
<sequence length="330" mass="34311">MFDGDPQARVKDRDRDRATYVVDAALRSGQISQQDRDLRVERVRSAATVGELVALTRDLVSAPAAVPPTAVVPPVVSTGSTTSTSSTSSPSPTSPTVPADPYAPGSTRPVAGVPSDLYGPPPSTTKKVASGTGLTVKPAAGRKLAMGCALIVALFIIVPVAAGVIIFASSDTGGSDFVTEEPVASGPPFELTAAGIRDYVGSFGEAFGGTDVERTVFYDGYVVSWVPQGDGVAVVNYSNGVFDQFGDAMTDTEDTAPVDLAELRPGRVMALVRKARAFGLTGTVTTYVIYDRDIIEGTPHVMVYVSNDQGESGYVIGDLDGKVLTTVEPS</sequence>
<feature type="region of interest" description="Disordered" evidence="1">
    <location>
        <begin position="70"/>
        <end position="132"/>
    </location>
</feature>
<keyword evidence="5" id="KW-1185">Reference proteome</keyword>
<proteinExistence type="predicted"/>
<dbReference type="InterPro" id="IPR012551">
    <property type="entry name" value="DUF1707_SHOCT-like"/>
</dbReference>
<gene>
    <name evidence="4" type="ORF">ISU10_22065</name>
</gene>
<protein>
    <submittedName>
        <fullName evidence="4">DUF1707 domain-containing protein</fullName>
    </submittedName>
</protein>
<keyword evidence="2" id="KW-0472">Membrane</keyword>
<evidence type="ECO:0000256" key="2">
    <source>
        <dbReference type="SAM" id="Phobius"/>
    </source>
</evidence>
<accession>A0A930VT19</accession>
<feature type="domain" description="DUF1707" evidence="3">
    <location>
        <begin position="9"/>
        <end position="59"/>
    </location>
</feature>
<keyword evidence="2" id="KW-1133">Transmembrane helix</keyword>
<dbReference type="PANTHER" id="PTHR40763">
    <property type="entry name" value="MEMBRANE PROTEIN-RELATED"/>
    <property type="match status" value="1"/>
</dbReference>